<organism evidence="13 14">
    <name type="scientific">Powellomyces hirtus</name>
    <dbReference type="NCBI Taxonomy" id="109895"/>
    <lineage>
        <taxon>Eukaryota</taxon>
        <taxon>Fungi</taxon>
        <taxon>Fungi incertae sedis</taxon>
        <taxon>Chytridiomycota</taxon>
        <taxon>Chytridiomycota incertae sedis</taxon>
        <taxon>Chytridiomycetes</taxon>
        <taxon>Spizellomycetales</taxon>
        <taxon>Powellomycetaceae</taxon>
        <taxon>Powellomyces</taxon>
    </lineage>
</organism>
<feature type="domain" description="PPM-type phosphatase" evidence="12">
    <location>
        <begin position="23"/>
        <end position="290"/>
    </location>
</feature>
<comment type="catalytic activity">
    <reaction evidence="9">
        <text>O-phospho-L-threonyl-[protein] + H2O = L-threonyl-[protein] + phosphate</text>
        <dbReference type="Rhea" id="RHEA:47004"/>
        <dbReference type="Rhea" id="RHEA-COMP:11060"/>
        <dbReference type="Rhea" id="RHEA-COMP:11605"/>
        <dbReference type="ChEBI" id="CHEBI:15377"/>
        <dbReference type="ChEBI" id="CHEBI:30013"/>
        <dbReference type="ChEBI" id="CHEBI:43474"/>
        <dbReference type="ChEBI" id="CHEBI:61977"/>
        <dbReference type="EC" id="3.1.3.16"/>
    </reaction>
    <physiologicalReaction direction="left-to-right" evidence="9">
        <dbReference type="Rhea" id="RHEA:47005"/>
    </physiologicalReaction>
</comment>
<proteinExistence type="inferred from homology"/>
<name>A0A507E1F6_9FUNG</name>
<evidence type="ECO:0000256" key="11">
    <source>
        <dbReference type="SAM" id="MobiDB-lite"/>
    </source>
</evidence>
<evidence type="ECO:0000256" key="9">
    <source>
        <dbReference type="ARBA" id="ARBA00048832"/>
    </source>
</evidence>
<evidence type="ECO:0000313" key="14">
    <source>
        <dbReference type="Proteomes" id="UP000318582"/>
    </source>
</evidence>
<feature type="region of interest" description="Disordered" evidence="11">
    <location>
        <begin position="305"/>
        <end position="330"/>
    </location>
</feature>
<gene>
    <name evidence="13" type="ORF">PhCBS80983_g03694</name>
</gene>
<dbReference type="PANTHER" id="PTHR13832:SF565">
    <property type="entry name" value="AT28366P-RELATED"/>
    <property type="match status" value="1"/>
</dbReference>
<dbReference type="Gene3D" id="3.60.40.10">
    <property type="entry name" value="PPM-type phosphatase domain"/>
    <property type="match status" value="1"/>
</dbReference>
<comment type="similarity">
    <text evidence="3 10">Belongs to the PP2C family.</text>
</comment>
<evidence type="ECO:0000256" key="5">
    <source>
        <dbReference type="ARBA" id="ARBA00022723"/>
    </source>
</evidence>
<reference evidence="13 14" key="1">
    <citation type="journal article" date="2019" name="Sci. Rep.">
        <title>Comparative genomics of chytrid fungi reveal insights into the obligate biotrophic and pathogenic lifestyle of Synchytrium endobioticum.</title>
        <authorList>
            <person name="van de Vossenberg B.T.L.H."/>
            <person name="Warris S."/>
            <person name="Nguyen H.D.T."/>
            <person name="van Gent-Pelzer M.P.E."/>
            <person name="Joly D.L."/>
            <person name="van de Geest H.C."/>
            <person name="Bonants P.J.M."/>
            <person name="Smith D.S."/>
            <person name="Levesque C.A."/>
            <person name="van der Lee T.A.J."/>
        </authorList>
    </citation>
    <scope>NUCLEOTIDE SEQUENCE [LARGE SCALE GENOMIC DNA]</scope>
    <source>
        <strain evidence="13 14">CBS 809.83</strain>
    </source>
</reference>
<keyword evidence="6 10" id="KW-0378">Hydrolase</keyword>
<dbReference type="PROSITE" id="PS01032">
    <property type="entry name" value="PPM_1"/>
    <property type="match status" value="1"/>
</dbReference>
<evidence type="ECO:0000256" key="7">
    <source>
        <dbReference type="ARBA" id="ARBA00022912"/>
    </source>
</evidence>
<dbReference type="AlphaFoldDB" id="A0A507E1F6"/>
<dbReference type="FunFam" id="3.60.40.10:FF:000016">
    <property type="entry name" value="Protein phosphatase 2C"/>
    <property type="match status" value="1"/>
</dbReference>
<dbReference type="SUPFAM" id="SSF81606">
    <property type="entry name" value="PP2C-like"/>
    <property type="match status" value="1"/>
</dbReference>
<comment type="caution">
    <text evidence="13">The sequence shown here is derived from an EMBL/GenBank/DDBJ whole genome shotgun (WGS) entry which is preliminary data.</text>
</comment>
<dbReference type="EC" id="3.1.3.16" evidence="4"/>
<comment type="cofactor">
    <cofactor evidence="1">
        <name>Mn(2+)</name>
        <dbReference type="ChEBI" id="CHEBI:29035"/>
    </cofactor>
</comment>
<evidence type="ECO:0000259" key="12">
    <source>
        <dbReference type="PROSITE" id="PS51746"/>
    </source>
</evidence>
<keyword evidence="14" id="KW-1185">Reference proteome</keyword>
<dbReference type="InterPro" id="IPR000222">
    <property type="entry name" value="PP2C_BS"/>
</dbReference>
<evidence type="ECO:0000256" key="10">
    <source>
        <dbReference type="RuleBase" id="RU003465"/>
    </source>
</evidence>
<dbReference type="InterPro" id="IPR015655">
    <property type="entry name" value="PP2C"/>
</dbReference>
<dbReference type="SMART" id="SM00332">
    <property type="entry name" value="PP2Cc"/>
    <property type="match status" value="1"/>
</dbReference>
<dbReference type="EMBL" id="QEAQ01000049">
    <property type="protein sequence ID" value="TPX57636.1"/>
    <property type="molecule type" value="Genomic_DNA"/>
</dbReference>
<sequence>MGQTLSEPVVEKHTTADEDERIAYGASAMQGWRISMEDAHTTILKMDGSKTGKHISFFAVFDGHGGPSVAKYSGQEVHQRIAREDAYANGDYAAALKAGFLGTDDDLRADASFQHDPSGCTAVACIITDDWRIFVGNAGDSRAVLSANGVVVPLSFDHKPVNPEESERIYNAGGFVEFGRVNGNLALSRAIGDFEFKLDPNLPAEKHIVTANPDITERQLLDTDEFVVVACDGIWDCMSNQEVVDFVRQKIARGVDIPQICEALMDHCLAPDSELGGVGCDNMTVVIVALLKGRTKEQWAKDIASKVQLTDSPPVNGTPDGVQEGNASKS</sequence>
<evidence type="ECO:0000256" key="3">
    <source>
        <dbReference type="ARBA" id="ARBA00006702"/>
    </source>
</evidence>
<dbReference type="PANTHER" id="PTHR13832">
    <property type="entry name" value="PROTEIN PHOSPHATASE 2C"/>
    <property type="match status" value="1"/>
</dbReference>
<keyword evidence="5" id="KW-0479">Metal-binding</keyword>
<keyword evidence="7 10" id="KW-0904">Protein phosphatase</keyword>
<dbReference type="CDD" id="cd00143">
    <property type="entry name" value="PP2Cc"/>
    <property type="match status" value="1"/>
</dbReference>
<protein>
    <recommendedName>
        <fullName evidence="4">protein-serine/threonine phosphatase</fullName>
        <ecNumber evidence="4">3.1.3.16</ecNumber>
    </recommendedName>
</protein>
<dbReference type="GO" id="GO:0046872">
    <property type="term" value="F:metal ion binding"/>
    <property type="evidence" value="ECO:0007669"/>
    <property type="project" value="UniProtKB-KW"/>
</dbReference>
<dbReference type="STRING" id="109895.A0A507E1F6"/>
<evidence type="ECO:0000256" key="6">
    <source>
        <dbReference type="ARBA" id="ARBA00022801"/>
    </source>
</evidence>
<comment type="cofactor">
    <cofactor evidence="2">
        <name>Mg(2+)</name>
        <dbReference type="ChEBI" id="CHEBI:18420"/>
    </cofactor>
</comment>
<dbReference type="PROSITE" id="PS51746">
    <property type="entry name" value="PPM_2"/>
    <property type="match status" value="1"/>
</dbReference>
<dbReference type="InterPro" id="IPR001932">
    <property type="entry name" value="PPM-type_phosphatase-like_dom"/>
</dbReference>
<dbReference type="InterPro" id="IPR036457">
    <property type="entry name" value="PPM-type-like_dom_sf"/>
</dbReference>
<keyword evidence="8" id="KW-0464">Manganese</keyword>
<dbReference type="GO" id="GO:0004722">
    <property type="term" value="F:protein serine/threonine phosphatase activity"/>
    <property type="evidence" value="ECO:0007669"/>
    <property type="project" value="UniProtKB-EC"/>
</dbReference>
<evidence type="ECO:0000313" key="13">
    <source>
        <dbReference type="EMBL" id="TPX57636.1"/>
    </source>
</evidence>
<evidence type="ECO:0000256" key="4">
    <source>
        <dbReference type="ARBA" id="ARBA00013081"/>
    </source>
</evidence>
<dbReference type="Proteomes" id="UP000318582">
    <property type="component" value="Unassembled WGS sequence"/>
</dbReference>
<evidence type="ECO:0000256" key="2">
    <source>
        <dbReference type="ARBA" id="ARBA00001946"/>
    </source>
</evidence>
<evidence type="ECO:0000256" key="8">
    <source>
        <dbReference type="ARBA" id="ARBA00023211"/>
    </source>
</evidence>
<evidence type="ECO:0000256" key="1">
    <source>
        <dbReference type="ARBA" id="ARBA00001936"/>
    </source>
</evidence>
<accession>A0A507E1F6</accession>
<dbReference type="Pfam" id="PF00481">
    <property type="entry name" value="PP2C"/>
    <property type="match status" value="1"/>
</dbReference>